<feature type="active site" description="Proton acceptor" evidence="4">
    <location>
        <position position="314"/>
    </location>
</feature>
<evidence type="ECO:0000256" key="3">
    <source>
        <dbReference type="ARBA" id="ARBA00022691"/>
    </source>
</evidence>
<gene>
    <name evidence="7" type="ORF">SMAR0320_LOCUS4775</name>
    <name evidence="8" type="ORF">SMAR0320_LOCUS4776</name>
</gene>
<evidence type="ECO:0000259" key="5">
    <source>
        <dbReference type="Pfam" id="PF00891"/>
    </source>
</evidence>
<keyword evidence="3" id="KW-0949">S-adenosyl-L-methionine</keyword>
<proteinExistence type="predicted"/>
<dbReference type="PANTHER" id="PTHR11746">
    <property type="entry name" value="O-METHYLTRANSFERASE"/>
    <property type="match status" value="1"/>
</dbReference>
<dbReference type="Pfam" id="PF08100">
    <property type="entry name" value="Dimerisation"/>
    <property type="match status" value="1"/>
</dbReference>
<feature type="domain" description="O-methyltransferase C-terminal" evidence="5">
    <location>
        <begin position="205"/>
        <end position="386"/>
    </location>
</feature>
<dbReference type="SUPFAM" id="SSF46785">
    <property type="entry name" value="Winged helix' DNA-binding domain"/>
    <property type="match status" value="1"/>
</dbReference>
<reference evidence="7" key="1">
    <citation type="submission" date="2021-01" db="EMBL/GenBank/DDBJ databases">
        <authorList>
            <person name="Corre E."/>
            <person name="Pelletier E."/>
            <person name="Niang G."/>
            <person name="Scheremetjew M."/>
            <person name="Finn R."/>
            <person name="Kale V."/>
            <person name="Holt S."/>
            <person name="Cochrane G."/>
            <person name="Meng A."/>
            <person name="Brown T."/>
            <person name="Cohen L."/>
        </authorList>
    </citation>
    <scope>NUCLEOTIDE SEQUENCE</scope>
    <source>
        <strain evidence="7">SM1012Den-03</strain>
    </source>
</reference>
<dbReference type="InterPro" id="IPR036390">
    <property type="entry name" value="WH_DNA-bd_sf"/>
</dbReference>
<dbReference type="CDD" id="cd02440">
    <property type="entry name" value="AdoMet_MTases"/>
    <property type="match status" value="1"/>
</dbReference>
<dbReference type="Gene3D" id="1.10.10.10">
    <property type="entry name" value="Winged helix-like DNA-binding domain superfamily/Winged helix DNA-binding domain"/>
    <property type="match status" value="1"/>
</dbReference>
<evidence type="ECO:0000256" key="1">
    <source>
        <dbReference type="ARBA" id="ARBA00022603"/>
    </source>
</evidence>
<dbReference type="InterPro" id="IPR012967">
    <property type="entry name" value="COMT_dimerisation"/>
</dbReference>
<sequence length="406" mass="44184">MASKAAATLLRRGGKHFFTRYWAAKTKSSPAASFAPSLSSFVPNPAGTGAKSYLGSSRLMSSDVTNGRFMAYSMLYHDSVAFLVSNQLGIPVFMASEPKTPADVAKEFNLSVRAASALLVTLCRMDVVQVVKDSDDSVDDIVYGLTPSAQTFLSNRKDLACVSPFVDTFTTNFITPEALLECSLPADEKKDIMSEHLEQDDETVANNARHFMAHMNAQSYCCAKALPKALGLDSVNEPKTLLDVGGGSAIYSIEAIQSNPNMNGIVFELPAIKPITEEYIEKAGLSDRVSVSPGDFFNDPLPAADYVLFSNIFHDWPDSINANLIQKAYDCLNPGGKIVISEILLADDVKSSTPAATSMNVIMLPYTKGRQYRPKELFRRLQKVGFTKPQVINLVDDYDLVVGTKA</sequence>
<dbReference type="InterPro" id="IPR029063">
    <property type="entry name" value="SAM-dependent_MTases_sf"/>
</dbReference>
<dbReference type="GO" id="GO:0032259">
    <property type="term" value="P:methylation"/>
    <property type="evidence" value="ECO:0007669"/>
    <property type="project" value="UniProtKB-KW"/>
</dbReference>
<evidence type="ECO:0000313" key="7">
    <source>
        <dbReference type="EMBL" id="CAD9584939.1"/>
    </source>
</evidence>
<dbReference type="SUPFAM" id="SSF53335">
    <property type="entry name" value="S-adenosyl-L-methionine-dependent methyltransferases"/>
    <property type="match status" value="1"/>
</dbReference>
<dbReference type="InterPro" id="IPR036388">
    <property type="entry name" value="WH-like_DNA-bd_sf"/>
</dbReference>
<evidence type="ECO:0000256" key="2">
    <source>
        <dbReference type="ARBA" id="ARBA00022679"/>
    </source>
</evidence>
<dbReference type="InterPro" id="IPR016461">
    <property type="entry name" value="COMT-like"/>
</dbReference>
<protein>
    <submittedName>
        <fullName evidence="7">Uncharacterized protein</fullName>
    </submittedName>
</protein>
<dbReference type="GO" id="GO:0008171">
    <property type="term" value="F:O-methyltransferase activity"/>
    <property type="evidence" value="ECO:0007669"/>
    <property type="project" value="InterPro"/>
</dbReference>
<keyword evidence="1" id="KW-0489">Methyltransferase</keyword>
<accession>A0A6U3TGK0</accession>
<dbReference type="PROSITE" id="PS51683">
    <property type="entry name" value="SAM_OMT_II"/>
    <property type="match status" value="1"/>
</dbReference>
<evidence type="ECO:0000256" key="4">
    <source>
        <dbReference type="PIRSR" id="PIRSR005739-1"/>
    </source>
</evidence>
<dbReference type="Pfam" id="PF00891">
    <property type="entry name" value="Methyltransf_2"/>
    <property type="match status" value="1"/>
</dbReference>
<keyword evidence="2" id="KW-0808">Transferase</keyword>
<dbReference type="AlphaFoldDB" id="A0A6U3TGK0"/>
<name>A0A6U3TGK0_9STRA</name>
<organism evidence="7">
    <name type="scientific">Skeletonema marinoi</name>
    <dbReference type="NCBI Taxonomy" id="267567"/>
    <lineage>
        <taxon>Eukaryota</taxon>
        <taxon>Sar</taxon>
        <taxon>Stramenopiles</taxon>
        <taxon>Ochrophyta</taxon>
        <taxon>Bacillariophyta</taxon>
        <taxon>Coscinodiscophyceae</taxon>
        <taxon>Thalassiosirophycidae</taxon>
        <taxon>Thalassiosirales</taxon>
        <taxon>Skeletonemataceae</taxon>
        <taxon>Skeletonema</taxon>
        <taxon>Skeletonema marinoi-dohrnii complex</taxon>
    </lineage>
</organism>
<evidence type="ECO:0000313" key="8">
    <source>
        <dbReference type="EMBL" id="CAD9584942.1"/>
    </source>
</evidence>
<dbReference type="EMBL" id="HBGZ01006789">
    <property type="protein sequence ID" value="CAD9584942.1"/>
    <property type="molecule type" value="Transcribed_RNA"/>
</dbReference>
<dbReference type="EMBL" id="HBGZ01006788">
    <property type="protein sequence ID" value="CAD9584939.1"/>
    <property type="molecule type" value="Transcribed_RNA"/>
</dbReference>
<feature type="domain" description="O-methyltransferase dimerisation" evidence="6">
    <location>
        <begin position="75"/>
        <end position="154"/>
    </location>
</feature>
<dbReference type="InterPro" id="IPR001077">
    <property type="entry name" value="COMT_C"/>
</dbReference>
<evidence type="ECO:0000259" key="6">
    <source>
        <dbReference type="Pfam" id="PF08100"/>
    </source>
</evidence>
<dbReference type="GO" id="GO:0046983">
    <property type="term" value="F:protein dimerization activity"/>
    <property type="evidence" value="ECO:0007669"/>
    <property type="project" value="InterPro"/>
</dbReference>
<dbReference type="Gene3D" id="3.40.50.150">
    <property type="entry name" value="Vaccinia Virus protein VP39"/>
    <property type="match status" value="1"/>
</dbReference>
<dbReference type="PIRSF" id="PIRSF005739">
    <property type="entry name" value="O-mtase"/>
    <property type="match status" value="1"/>
</dbReference>